<accession>A0A0P0W014</accession>
<reference evidence="1 2" key="3">
    <citation type="journal article" date="2013" name="Rice">
        <title>Improvement of the Oryza sativa Nipponbare reference genome using next generation sequence and optical map data.</title>
        <authorList>
            <person name="Kawahara Y."/>
            <person name="de la Bastide M."/>
            <person name="Hamilton J.P."/>
            <person name="Kanamori H."/>
            <person name="McCombie W.R."/>
            <person name="Ouyang S."/>
            <person name="Schwartz D.C."/>
            <person name="Tanaka T."/>
            <person name="Wu J."/>
            <person name="Zhou S."/>
            <person name="Childs K.L."/>
            <person name="Davidson R.M."/>
            <person name="Lin H."/>
            <person name="Quesada-Ocampo L."/>
            <person name="Vaillancourt B."/>
            <person name="Sakai H."/>
            <person name="Lee S.S."/>
            <person name="Kim J."/>
            <person name="Numa H."/>
            <person name="Itoh T."/>
            <person name="Buell C.R."/>
            <person name="Matsumoto T."/>
        </authorList>
    </citation>
    <scope>NUCLEOTIDE SEQUENCE [LARGE SCALE GENOMIC DNA]</scope>
    <source>
        <strain evidence="2">cv. Nipponbare</strain>
    </source>
</reference>
<dbReference type="AlphaFoldDB" id="A0A0P0W014"/>
<reference evidence="2" key="1">
    <citation type="journal article" date="2005" name="Nature">
        <title>The map-based sequence of the rice genome.</title>
        <authorList>
            <consortium name="International rice genome sequencing project (IRGSP)"/>
            <person name="Matsumoto T."/>
            <person name="Wu J."/>
            <person name="Kanamori H."/>
            <person name="Katayose Y."/>
            <person name="Fujisawa M."/>
            <person name="Namiki N."/>
            <person name="Mizuno H."/>
            <person name="Yamamoto K."/>
            <person name="Antonio B.A."/>
            <person name="Baba T."/>
            <person name="Sakata K."/>
            <person name="Nagamura Y."/>
            <person name="Aoki H."/>
            <person name="Arikawa K."/>
            <person name="Arita K."/>
            <person name="Bito T."/>
            <person name="Chiden Y."/>
            <person name="Fujitsuka N."/>
            <person name="Fukunaka R."/>
            <person name="Hamada M."/>
            <person name="Harada C."/>
            <person name="Hayashi A."/>
            <person name="Hijishita S."/>
            <person name="Honda M."/>
            <person name="Hosokawa S."/>
            <person name="Ichikawa Y."/>
            <person name="Idonuma A."/>
            <person name="Iijima M."/>
            <person name="Ikeda M."/>
            <person name="Ikeno M."/>
            <person name="Ito K."/>
            <person name="Ito S."/>
            <person name="Ito T."/>
            <person name="Ito Y."/>
            <person name="Ito Y."/>
            <person name="Iwabuchi A."/>
            <person name="Kamiya K."/>
            <person name="Karasawa W."/>
            <person name="Kurita K."/>
            <person name="Katagiri S."/>
            <person name="Kikuta A."/>
            <person name="Kobayashi H."/>
            <person name="Kobayashi N."/>
            <person name="Machita K."/>
            <person name="Maehara T."/>
            <person name="Masukawa M."/>
            <person name="Mizubayashi T."/>
            <person name="Mukai Y."/>
            <person name="Nagasaki H."/>
            <person name="Nagata Y."/>
            <person name="Naito S."/>
            <person name="Nakashima M."/>
            <person name="Nakama Y."/>
            <person name="Nakamichi Y."/>
            <person name="Nakamura M."/>
            <person name="Meguro A."/>
            <person name="Negishi M."/>
            <person name="Ohta I."/>
            <person name="Ohta T."/>
            <person name="Okamoto M."/>
            <person name="Ono N."/>
            <person name="Saji S."/>
            <person name="Sakaguchi M."/>
            <person name="Sakai K."/>
            <person name="Shibata M."/>
            <person name="Shimokawa T."/>
            <person name="Song J."/>
            <person name="Takazaki Y."/>
            <person name="Terasawa K."/>
            <person name="Tsugane M."/>
            <person name="Tsuji K."/>
            <person name="Ueda S."/>
            <person name="Waki K."/>
            <person name="Yamagata H."/>
            <person name="Yamamoto M."/>
            <person name="Yamamoto S."/>
            <person name="Yamane H."/>
            <person name="Yoshiki S."/>
            <person name="Yoshihara R."/>
            <person name="Yukawa K."/>
            <person name="Zhong H."/>
            <person name="Yano M."/>
            <person name="Yuan Q."/>
            <person name="Ouyang S."/>
            <person name="Liu J."/>
            <person name="Jones K.M."/>
            <person name="Gansberger K."/>
            <person name="Moffat K."/>
            <person name="Hill J."/>
            <person name="Bera J."/>
            <person name="Fadrosh D."/>
            <person name="Jin S."/>
            <person name="Johri S."/>
            <person name="Kim M."/>
            <person name="Overton L."/>
            <person name="Reardon M."/>
            <person name="Tsitrin T."/>
            <person name="Vuong H."/>
            <person name="Weaver B."/>
            <person name="Ciecko A."/>
            <person name="Tallon L."/>
            <person name="Jackson J."/>
            <person name="Pai G."/>
            <person name="Aken S.V."/>
            <person name="Utterback T."/>
            <person name="Reidmuller S."/>
            <person name="Feldblyum T."/>
            <person name="Hsiao J."/>
            <person name="Zismann V."/>
            <person name="Iobst S."/>
            <person name="de Vazeille A.R."/>
            <person name="Buell C.R."/>
            <person name="Ying K."/>
            <person name="Li Y."/>
            <person name="Lu T."/>
            <person name="Huang Y."/>
            <person name="Zhao Q."/>
            <person name="Feng Q."/>
            <person name="Zhang L."/>
            <person name="Zhu J."/>
            <person name="Weng Q."/>
            <person name="Mu J."/>
            <person name="Lu Y."/>
            <person name="Fan D."/>
            <person name="Liu Y."/>
            <person name="Guan J."/>
            <person name="Zhang Y."/>
            <person name="Yu S."/>
            <person name="Liu X."/>
            <person name="Zhang Y."/>
            <person name="Hong G."/>
            <person name="Han B."/>
            <person name="Choisne N."/>
            <person name="Demange N."/>
            <person name="Orjeda G."/>
            <person name="Samain S."/>
            <person name="Cattolico L."/>
            <person name="Pelletier E."/>
            <person name="Couloux A."/>
            <person name="Segurens B."/>
            <person name="Wincker P."/>
            <person name="D'Hont A."/>
            <person name="Scarpelli C."/>
            <person name="Weissenbach J."/>
            <person name="Salanoubat M."/>
            <person name="Quetier F."/>
            <person name="Yu Y."/>
            <person name="Kim H.R."/>
            <person name="Rambo T."/>
            <person name="Currie J."/>
            <person name="Collura K."/>
            <person name="Luo M."/>
            <person name="Yang T."/>
            <person name="Ammiraju J.S.S."/>
            <person name="Engler F."/>
            <person name="Soderlund C."/>
            <person name="Wing R.A."/>
            <person name="Palmer L.E."/>
            <person name="de la Bastide M."/>
            <person name="Spiegel L."/>
            <person name="Nascimento L."/>
            <person name="Zutavern T."/>
            <person name="O'Shaughnessy A."/>
            <person name="Dike S."/>
            <person name="Dedhia N."/>
            <person name="Preston R."/>
            <person name="Balija V."/>
            <person name="McCombie W.R."/>
            <person name="Chow T."/>
            <person name="Chen H."/>
            <person name="Chung M."/>
            <person name="Chen C."/>
            <person name="Shaw J."/>
            <person name="Wu H."/>
            <person name="Hsiao K."/>
            <person name="Chao Y."/>
            <person name="Chu M."/>
            <person name="Cheng C."/>
            <person name="Hour A."/>
            <person name="Lee P."/>
            <person name="Lin S."/>
            <person name="Lin Y."/>
            <person name="Liou J."/>
            <person name="Liu S."/>
            <person name="Hsing Y."/>
            <person name="Raghuvanshi S."/>
            <person name="Mohanty A."/>
            <person name="Bharti A.K."/>
            <person name="Gaur A."/>
            <person name="Gupta V."/>
            <person name="Kumar D."/>
            <person name="Ravi V."/>
            <person name="Vij S."/>
            <person name="Kapur A."/>
            <person name="Khurana P."/>
            <person name="Khurana P."/>
            <person name="Khurana J.P."/>
            <person name="Tyagi A.K."/>
            <person name="Gaikwad K."/>
            <person name="Singh A."/>
            <person name="Dalal V."/>
            <person name="Srivastava S."/>
            <person name="Dixit A."/>
            <person name="Pal A.K."/>
            <person name="Ghazi I.A."/>
            <person name="Yadav M."/>
            <person name="Pandit A."/>
            <person name="Bhargava A."/>
            <person name="Sureshbabu K."/>
            <person name="Batra K."/>
            <person name="Sharma T.R."/>
            <person name="Mohapatra T."/>
            <person name="Singh N.K."/>
            <person name="Messing J."/>
            <person name="Nelson A.B."/>
            <person name="Fuks G."/>
            <person name="Kavchok S."/>
            <person name="Keizer G."/>
            <person name="Linton E."/>
            <person name="Llaca V."/>
            <person name="Song R."/>
            <person name="Tanyolac B."/>
            <person name="Young S."/>
            <person name="Ho-Il K."/>
            <person name="Hahn J.H."/>
            <person name="Sangsakoo G."/>
            <person name="Vanavichit A."/>
            <person name="de Mattos Luiz.A.T."/>
            <person name="Zimmer P.D."/>
            <person name="Malone G."/>
            <person name="Dellagostin O."/>
            <person name="de Oliveira A.C."/>
            <person name="Bevan M."/>
            <person name="Bancroft I."/>
            <person name="Minx P."/>
            <person name="Cordum H."/>
            <person name="Wilson R."/>
            <person name="Cheng Z."/>
            <person name="Jin W."/>
            <person name="Jiang J."/>
            <person name="Leong S.A."/>
            <person name="Iwama H."/>
            <person name="Gojobori T."/>
            <person name="Itoh T."/>
            <person name="Niimura Y."/>
            <person name="Fujii Y."/>
            <person name="Habara T."/>
            <person name="Sakai H."/>
            <person name="Sato Y."/>
            <person name="Wilson G."/>
            <person name="Kumar K."/>
            <person name="McCouch S."/>
            <person name="Juretic N."/>
            <person name="Hoen D."/>
            <person name="Wright S."/>
            <person name="Bruskiewich R."/>
            <person name="Bureau T."/>
            <person name="Miyao A."/>
            <person name="Hirochika H."/>
            <person name="Nishikawa T."/>
            <person name="Kadowaki K."/>
            <person name="Sugiura M."/>
            <person name="Burr B."/>
            <person name="Sasaki T."/>
        </authorList>
    </citation>
    <scope>NUCLEOTIDE SEQUENCE [LARGE SCALE GENOMIC DNA]</scope>
    <source>
        <strain evidence="2">cv. Nipponbare</strain>
    </source>
</reference>
<dbReference type="Proteomes" id="UP000059680">
    <property type="component" value="Chromosome 3"/>
</dbReference>
<evidence type="ECO:0000313" key="2">
    <source>
        <dbReference type="Proteomes" id="UP000059680"/>
    </source>
</evidence>
<dbReference type="InParanoid" id="A0A0P0W014"/>
<keyword evidence="2" id="KW-1185">Reference proteome</keyword>
<dbReference type="PaxDb" id="39947-A0A0P0W014"/>
<dbReference type="EMBL" id="AP014959">
    <property type="protein sequence ID" value="BAS85222.1"/>
    <property type="molecule type" value="Genomic_DNA"/>
</dbReference>
<evidence type="ECO:0000313" key="1">
    <source>
        <dbReference type="EMBL" id="BAS85222.1"/>
    </source>
</evidence>
<organism evidence="1 2">
    <name type="scientific">Oryza sativa subsp. japonica</name>
    <name type="common">Rice</name>
    <dbReference type="NCBI Taxonomy" id="39947"/>
    <lineage>
        <taxon>Eukaryota</taxon>
        <taxon>Viridiplantae</taxon>
        <taxon>Streptophyta</taxon>
        <taxon>Embryophyta</taxon>
        <taxon>Tracheophyta</taxon>
        <taxon>Spermatophyta</taxon>
        <taxon>Magnoliopsida</taxon>
        <taxon>Liliopsida</taxon>
        <taxon>Poales</taxon>
        <taxon>Poaceae</taxon>
        <taxon>BOP clade</taxon>
        <taxon>Oryzoideae</taxon>
        <taxon>Oryzeae</taxon>
        <taxon>Oryzinae</taxon>
        <taxon>Oryza</taxon>
        <taxon>Oryza sativa</taxon>
    </lineage>
</organism>
<protein>
    <submittedName>
        <fullName evidence="1">Os03g0605350 protein</fullName>
    </submittedName>
</protein>
<proteinExistence type="predicted"/>
<sequence length="89" mass="9376">MAAMSRASRAVSRAEKPWSTVSYAYSIFPAPDTERSDAPYHSPWSSPYSAGIADFAMWTMYVALSSAATTTAAIATATATSSSLIMAVV</sequence>
<name>A0A0P0W014_ORYSJ</name>
<reference evidence="1 2" key="2">
    <citation type="journal article" date="2013" name="Plant Cell Physiol.">
        <title>Rice Annotation Project Database (RAP-DB): an integrative and interactive database for rice genomics.</title>
        <authorList>
            <person name="Sakai H."/>
            <person name="Lee S.S."/>
            <person name="Tanaka T."/>
            <person name="Numa H."/>
            <person name="Kim J."/>
            <person name="Kawahara Y."/>
            <person name="Wakimoto H."/>
            <person name="Yang C.C."/>
            <person name="Iwamoto M."/>
            <person name="Abe T."/>
            <person name="Yamada Y."/>
            <person name="Muto A."/>
            <person name="Inokuchi H."/>
            <person name="Ikemura T."/>
            <person name="Matsumoto T."/>
            <person name="Sasaki T."/>
            <person name="Itoh T."/>
        </authorList>
    </citation>
    <scope>NUCLEOTIDE SEQUENCE [LARGE SCALE GENOMIC DNA]</scope>
    <source>
        <strain evidence="2">cv. Nipponbare</strain>
    </source>
</reference>
<gene>
    <name evidence="1" type="ordered locus">Os03g0605350</name>
    <name evidence="1" type="ORF">OSNPB_030605350</name>
</gene>